<dbReference type="EMBL" id="QWIJ01002280">
    <property type="protein sequence ID" value="RMX72248.1"/>
    <property type="molecule type" value="Genomic_DNA"/>
</dbReference>
<dbReference type="AlphaFoldDB" id="A0A3M6Y9J9"/>
<dbReference type="OrthoDB" id="2115692at2759"/>
<dbReference type="PANTHER" id="PTHR42791">
    <property type="entry name" value="GNAT FAMILY ACETYLTRANSFERASE"/>
    <property type="match status" value="1"/>
</dbReference>
<sequence length="255" mass="28435">MLIRPAQRSDLTPAAKVCAKAFFDTELFGEVIHPYRHQYPDDMHLYWLKNFRRGLNRKDNHILVATVSEPGESQPRMVGVAQWIRRRAQPSSQDQQSSTSPSSEQNEAEEEDELPPNRAADPAKLDVLQRVGPFVDHKWSGTVKVSASRSSSDQLKETLSLADKRCTGERAETWYLGLLAIHPDYQGHGIGKQFVAWGFERARADTVCVSVISALGKDGFYRNCGFDVDVGYATEGEGNPLSGVPGGLIMFRDRV</sequence>
<dbReference type="Proteomes" id="UP000281245">
    <property type="component" value="Unassembled WGS sequence"/>
</dbReference>
<dbReference type="Proteomes" id="UP000271337">
    <property type="component" value="Unassembled WGS sequence"/>
</dbReference>
<dbReference type="SUPFAM" id="SSF55729">
    <property type="entry name" value="Acyl-CoA N-acyltransferases (Nat)"/>
    <property type="match status" value="1"/>
</dbReference>
<evidence type="ECO:0000313" key="6">
    <source>
        <dbReference type="Proteomes" id="UP000269276"/>
    </source>
</evidence>
<proteinExistence type="predicted"/>
<feature type="domain" description="N-acetyltransferase" evidence="2">
    <location>
        <begin position="173"/>
        <end position="226"/>
    </location>
</feature>
<dbReference type="PANTHER" id="PTHR42791:SF16">
    <property type="entry name" value="N-ACETYLTRANSFERASE DOMAIN-CONTAINING PROTEIN"/>
    <property type="match status" value="1"/>
</dbReference>
<evidence type="ECO:0000259" key="2">
    <source>
        <dbReference type="Pfam" id="PF13508"/>
    </source>
</evidence>
<comment type="caution">
    <text evidence="4">The sequence shown here is derived from an EMBL/GenBank/DDBJ whole genome shotgun (WGS) entry which is preliminary data.</text>
</comment>
<dbReference type="Proteomes" id="UP000269276">
    <property type="component" value="Unassembled WGS sequence"/>
</dbReference>
<dbReference type="EMBL" id="QWIL01001777">
    <property type="protein sequence ID" value="RMX99727.1"/>
    <property type="molecule type" value="Genomic_DNA"/>
</dbReference>
<dbReference type="InterPro" id="IPR052523">
    <property type="entry name" value="Trichothecene_AcTrans"/>
</dbReference>
<evidence type="ECO:0000313" key="4">
    <source>
        <dbReference type="EMBL" id="RMX99727.1"/>
    </source>
</evidence>
<evidence type="ECO:0000313" key="3">
    <source>
        <dbReference type="EMBL" id="RMX72248.1"/>
    </source>
</evidence>
<protein>
    <recommendedName>
        <fullName evidence="2">N-acetyltransferase domain-containing protein</fullName>
    </recommendedName>
</protein>
<dbReference type="GO" id="GO:0016747">
    <property type="term" value="F:acyltransferase activity, transferring groups other than amino-acyl groups"/>
    <property type="evidence" value="ECO:0007669"/>
    <property type="project" value="InterPro"/>
</dbReference>
<dbReference type="Pfam" id="PF13508">
    <property type="entry name" value="Acetyltransf_7"/>
    <property type="match status" value="1"/>
</dbReference>
<evidence type="ECO:0000313" key="5">
    <source>
        <dbReference type="EMBL" id="RMY65403.1"/>
    </source>
</evidence>
<dbReference type="InterPro" id="IPR016181">
    <property type="entry name" value="Acyl_CoA_acyltransferase"/>
</dbReference>
<feature type="compositionally biased region" description="Low complexity" evidence="1">
    <location>
        <begin position="89"/>
        <end position="105"/>
    </location>
</feature>
<dbReference type="EMBL" id="QWIP01000356">
    <property type="protein sequence ID" value="RMY65403.1"/>
    <property type="molecule type" value="Genomic_DNA"/>
</dbReference>
<dbReference type="InterPro" id="IPR000182">
    <property type="entry name" value="GNAT_dom"/>
</dbReference>
<accession>A0A3M6Y9J9</accession>
<feature type="region of interest" description="Disordered" evidence="1">
    <location>
        <begin position="87"/>
        <end position="120"/>
    </location>
</feature>
<name>A0A3M6Y9J9_HORWE</name>
<evidence type="ECO:0000256" key="1">
    <source>
        <dbReference type="SAM" id="MobiDB-lite"/>
    </source>
</evidence>
<organism evidence="4 7">
    <name type="scientific">Hortaea werneckii</name>
    <name type="common">Black yeast</name>
    <name type="synonym">Cladosporium werneckii</name>
    <dbReference type="NCBI Taxonomy" id="91943"/>
    <lineage>
        <taxon>Eukaryota</taxon>
        <taxon>Fungi</taxon>
        <taxon>Dikarya</taxon>
        <taxon>Ascomycota</taxon>
        <taxon>Pezizomycotina</taxon>
        <taxon>Dothideomycetes</taxon>
        <taxon>Dothideomycetidae</taxon>
        <taxon>Mycosphaerellales</taxon>
        <taxon>Teratosphaeriaceae</taxon>
        <taxon>Hortaea</taxon>
    </lineage>
</organism>
<reference evidence="6 7" key="1">
    <citation type="journal article" date="2018" name="BMC Genomics">
        <title>Genomic evidence for intraspecific hybridization in a clonal and extremely halotolerant yeast.</title>
        <authorList>
            <person name="Gostincar C."/>
            <person name="Stajich J.E."/>
            <person name="Zupancic J."/>
            <person name="Zalar P."/>
            <person name="Gunde-Cimerman N."/>
        </authorList>
    </citation>
    <scope>NUCLEOTIDE SEQUENCE [LARGE SCALE GENOMIC DNA]</scope>
    <source>
        <strain evidence="5 6">EXF-2682</strain>
        <strain evidence="3 8">EXF-6656</strain>
        <strain evidence="4 7">EXF-6669</strain>
    </source>
</reference>
<dbReference type="Gene3D" id="3.40.630.30">
    <property type="match status" value="1"/>
</dbReference>
<evidence type="ECO:0000313" key="7">
    <source>
        <dbReference type="Proteomes" id="UP000271337"/>
    </source>
</evidence>
<evidence type="ECO:0000313" key="8">
    <source>
        <dbReference type="Proteomes" id="UP000281245"/>
    </source>
</evidence>
<gene>
    <name evidence="5" type="ORF">D0863_09151</name>
    <name evidence="4" type="ORF">D0867_11991</name>
    <name evidence="3" type="ORF">D0869_14810</name>
</gene>
<dbReference type="CDD" id="cd04301">
    <property type="entry name" value="NAT_SF"/>
    <property type="match status" value="1"/>
</dbReference>